<dbReference type="EMBL" id="QGNW01002549">
    <property type="protein sequence ID" value="RVW18132.1"/>
    <property type="molecule type" value="Genomic_DNA"/>
</dbReference>
<reference evidence="1 2" key="1">
    <citation type="journal article" date="2018" name="PLoS Genet.">
        <title>Population sequencing reveals clonal diversity and ancestral inbreeding in the grapevine cultivar Chardonnay.</title>
        <authorList>
            <person name="Roach M.J."/>
            <person name="Johnson D.L."/>
            <person name="Bohlmann J."/>
            <person name="van Vuuren H.J."/>
            <person name="Jones S.J."/>
            <person name="Pretorius I.S."/>
            <person name="Schmidt S.A."/>
            <person name="Borneman A.R."/>
        </authorList>
    </citation>
    <scope>NUCLEOTIDE SEQUENCE [LARGE SCALE GENOMIC DNA]</scope>
    <source>
        <strain evidence="2">cv. Chardonnay</strain>
        <tissue evidence="1">Leaf</tissue>
    </source>
</reference>
<dbReference type="AlphaFoldDB" id="A0A438C4F2"/>
<accession>A0A438C4F2</accession>
<evidence type="ECO:0000313" key="1">
    <source>
        <dbReference type="EMBL" id="RVW18132.1"/>
    </source>
</evidence>
<comment type="caution">
    <text evidence="1">The sequence shown here is derived from an EMBL/GenBank/DDBJ whole genome shotgun (WGS) entry which is preliminary data.</text>
</comment>
<name>A0A438C4F2_VITVI</name>
<evidence type="ECO:0000313" key="2">
    <source>
        <dbReference type="Proteomes" id="UP000288805"/>
    </source>
</evidence>
<proteinExistence type="predicted"/>
<protein>
    <submittedName>
        <fullName evidence="1">Uncharacterized protein</fullName>
    </submittedName>
</protein>
<dbReference type="Proteomes" id="UP000288805">
    <property type="component" value="Unassembled WGS sequence"/>
</dbReference>
<gene>
    <name evidence="1" type="ORF">CK203_111882</name>
</gene>
<organism evidence="1 2">
    <name type="scientific">Vitis vinifera</name>
    <name type="common">Grape</name>
    <dbReference type="NCBI Taxonomy" id="29760"/>
    <lineage>
        <taxon>Eukaryota</taxon>
        <taxon>Viridiplantae</taxon>
        <taxon>Streptophyta</taxon>
        <taxon>Embryophyta</taxon>
        <taxon>Tracheophyta</taxon>
        <taxon>Spermatophyta</taxon>
        <taxon>Magnoliopsida</taxon>
        <taxon>eudicotyledons</taxon>
        <taxon>Gunneridae</taxon>
        <taxon>Pentapetalae</taxon>
        <taxon>rosids</taxon>
        <taxon>Vitales</taxon>
        <taxon>Vitaceae</taxon>
        <taxon>Viteae</taxon>
        <taxon>Vitis</taxon>
    </lineage>
</organism>
<sequence>MEDAIVLYPAPGIGHVVSMIELGKLILRRYSTDSPSPFSSPPVLLTLRQPPLTLTTSPKPILPSLSTAFPISRLTPLLPLAVTSLSCLSSSVSVPLMSSIPSSNSPEFPPFGHSSLTTFALQLFLRVVALEFPLTTSSPPVLLLLLPSSTFRQFTNRLRSAIRASRTCPLPLYTFLGCLRYKPLECFNHCSTETTPPMMICYTSQSFFPNPMDL</sequence>